<dbReference type="RefSeq" id="YP_010800769.1">
    <property type="nucleotide sequence ID" value="NC_076905.1"/>
</dbReference>
<evidence type="ECO:0000313" key="6">
    <source>
        <dbReference type="Proteomes" id="UP000829694"/>
    </source>
</evidence>
<keyword evidence="3" id="KW-0805">Transcription regulation</keyword>
<organism evidence="5 6">
    <name type="scientific">Matsumuraeses phaseoli granulovirus</name>
    <dbReference type="NCBI Taxonomy" id="2760664"/>
    <lineage>
        <taxon>Viruses</taxon>
        <taxon>Viruses incertae sedis</taxon>
        <taxon>Naldaviricetes</taxon>
        <taxon>Lefavirales</taxon>
        <taxon>Baculoviridae</taxon>
        <taxon>Betabaculovirus</taxon>
        <taxon>Betabaculovirus maphaseoli</taxon>
    </lineage>
</organism>
<evidence type="ECO:0000256" key="3">
    <source>
        <dbReference type="ARBA" id="ARBA00023015"/>
    </source>
</evidence>
<proteinExistence type="inferred from homology"/>
<gene>
    <name evidence="5" type="primary">lef-11</name>
    <name evidence="5" type="ORF">H4Q86_051</name>
</gene>
<dbReference type="KEGG" id="vg:80539415"/>
<dbReference type="GO" id="GO:0019058">
    <property type="term" value="P:viral life cycle"/>
    <property type="evidence" value="ECO:0007669"/>
    <property type="project" value="InterPro"/>
</dbReference>
<evidence type="ECO:0000256" key="2">
    <source>
        <dbReference type="ARBA" id="ARBA00017118"/>
    </source>
</evidence>
<accession>A0AAE7SXN7</accession>
<dbReference type="GO" id="GO:0006355">
    <property type="term" value="P:regulation of DNA-templated transcription"/>
    <property type="evidence" value="ECO:0007669"/>
    <property type="project" value="InterPro"/>
</dbReference>
<dbReference type="EMBL" id="MT844067">
    <property type="protein sequence ID" value="QOD40014.1"/>
    <property type="molecule type" value="Genomic_DNA"/>
</dbReference>
<evidence type="ECO:0000313" key="5">
    <source>
        <dbReference type="EMBL" id="QOD40014.1"/>
    </source>
</evidence>
<comment type="similarity">
    <text evidence="1">Belongs to the baculoviridae LEF-11 family.</text>
</comment>
<dbReference type="InterPro" id="IPR009429">
    <property type="entry name" value="Baculo_LEF-11"/>
</dbReference>
<name>A0AAE7SXN7_9BBAC</name>
<evidence type="ECO:0000256" key="1">
    <source>
        <dbReference type="ARBA" id="ARBA00008271"/>
    </source>
</evidence>
<dbReference type="Pfam" id="PF06385">
    <property type="entry name" value="Baculo_LEF-11"/>
    <property type="match status" value="1"/>
</dbReference>
<protein>
    <recommendedName>
        <fullName evidence="2">Late expression factor 11</fullName>
    </recommendedName>
</protein>
<evidence type="ECO:0000256" key="4">
    <source>
        <dbReference type="ARBA" id="ARBA00023163"/>
    </source>
</evidence>
<keyword evidence="4" id="KW-0804">Transcription</keyword>
<dbReference type="GeneID" id="80539415"/>
<sequence>MLLTKSQVYAIVREVINFKKSTDDTTNVTSHVENSEFASIFQYIKERAGKIVIKHSDHQDASIEHHLTRLNYLFNLPNNLEEEYKYCVTRNNGQQPTSRQ</sequence>
<keyword evidence="6" id="KW-1185">Reference proteome</keyword>
<dbReference type="Proteomes" id="UP000829694">
    <property type="component" value="Segment"/>
</dbReference>
<reference evidence="5" key="1">
    <citation type="journal article" date="2020" name="Viruses">
        <title>Genome Analysis of a Novel Clade b Betabaculovirus Isolated from the Legume Pest Matsumuraeses phaseoli (Lepidoptera: Tortricidae).</title>
        <authorList>
            <person name="Shu R."/>
            <person name="Meng Q."/>
            <person name="Miao L."/>
            <person name="Liang H."/>
            <person name="Chen J."/>
            <person name="Xu Y."/>
            <person name="Cheng L."/>
            <person name="Jin W."/>
            <person name="Qin Q."/>
            <person name="Zhang H."/>
        </authorList>
    </citation>
    <scope>NUCLEOTIDE SEQUENCE</scope>
    <source>
        <strain evidence="5">IOZ01</strain>
    </source>
</reference>